<dbReference type="PANTHER" id="PTHR31633:SF1">
    <property type="entry name" value="H_ACA RIBONUCLEOPROTEIN COMPLEX NON-CORE SUBUNIT NAF1"/>
    <property type="match status" value="1"/>
</dbReference>
<comment type="subcellular location">
    <subcellularLocation>
        <location evidence="1">Nucleus</location>
    </subcellularLocation>
</comment>
<dbReference type="GO" id="GO:0006364">
    <property type="term" value="P:rRNA processing"/>
    <property type="evidence" value="ECO:0007669"/>
    <property type="project" value="UniProtKB-KW"/>
</dbReference>
<accession>A0AAW1BAJ9</accession>
<keyword evidence="7" id="KW-0694">RNA-binding</keyword>
<dbReference type="InterPro" id="IPR009000">
    <property type="entry name" value="Transl_B-barrel_sf"/>
</dbReference>
<evidence type="ECO:0000256" key="10">
    <source>
        <dbReference type="ARBA" id="ARBA00063185"/>
    </source>
</evidence>
<comment type="similarity">
    <text evidence="2">Belongs to the NAF1 family.</text>
</comment>
<evidence type="ECO:0000256" key="6">
    <source>
        <dbReference type="ARBA" id="ARBA00022553"/>
    </source>
</evidence>
<keyword evidence="6" id="KW-0597">Phosphoprotein</keyword>
<dbReference type="InterPro" id="IPR007504">
    <property type="entry name" value="H/ACA_rnp_Gar1/Naf1"/>
</dbReference>
<dbReference type="GO" id="GO:0043489">
    <property type="term" value="P:RNA stabilization"/>
    <property type="evidence" value="ECO:0007669"/>
    <property type="project" value="UniProtKB-ARBA"/>
</dbReference>
<reference evidence="12 13" key="1">
    <citation type="journal article" date="2024" name="Proc. Natl. Acad. Sci. U.S.A.">
        <title>The genetic regulatory architecture and epigenomic basis for age-related changes in rattlesnake venom.</title>
        <authorList>
            <person name="Hogan M.P."/>
            <person name="Holding M.L."/>
            <person name="Nystrom G.S."/>
            <person name="Colston T.J."/>
            <person name="Bartlett D.A."/>
            <person name="Mason A.J."/>
            <person name="Ellsworth S.A."/>
            <person name="Rautsaw R.M."/>
            <person name="Lawrence K.C."/>
            <person name="Strickland J.L."/>
            <person name="He B."/>
            <person name="Fraser P."/>
            <person name="Margres M.J."/>
            <person name="Gilbert D.M."/>
            <person name="Gibbs H.L."/>
            <person name="Parkinson C.L."/>
            <person name="Rokyta D.R."/>
        </authorList>
    </citation>
    <scope>NUCLEOTIDE SEQUENCE [LARGE SCALE GENOMIC DNA]</scope>
    <source>
        <strain evidence="12">DRR0105</strain>
    </source>
</reference>
<dbReference type="GO" id="GO:0005634">
    <property type="term" value="C:nucleus"/>
    <property type="evidence" value="ECO:0007669"/>
    <property type="project" value="UniProtKB-SubCell"/>
</dbReference>
<dbReference type="InterPro" id="IPR038664">
    <property type="entry name" value="Gar1/Naf1_Cbf5-bd_sf"/>
</dbReference>
<evidence type="ECO:0000256" key="5">
    <source>
        <dbReference type="ARBA" id="ARBA00022552"/>
    </source>
</evidence>
<evidence type="ECO:0000256" key="9">
    <source>
        <dbReference type="ARBA" id="ARBA00057529"/>
    </source>
</evidence>
<keyword evidence="4" id="KW-0690">Ribosome biogenesis</keyword>
<dbReference type="GO" id="GO:0001522">
    <property type="term" value="P:pseudouridine synthesis"/>
    <property type="evidence" value="ECO:0007669"/>
    <property type="project" value="InterPro"/>
</dbReference>
<proteinExistence type="inferred from homology"/>
<keyword evidence="5" id="KW-0698">rRNA processing</keyword>
<evidence type="ECO:0000256" key="7">
    <source>
        <dbReference type="ARBA" id="ARBA00022884"/>
    </source>
</evidence>
<feature type="region of interest" description="Disordered" evidence="11">
    <location>
        <begin position="167"/>
        <end position="349"/>
    </location>
</feature>
<feature type="compositionally biased region" description="Basic and acidic residues" evidence="11">
    <location>
        <begin position="332"/>
        <end position="348"/>
    </location>
</feature>
<dbReference type="Proteomes" id="UP001474421">
    <property type="component" value="Unassembled WGS sequence"/>
</dbReference>
<dbReference type="GO" id="GO:0003723">
    <property type="term" value="F:RNA binding"/>
    <property type="evidence" value="ECO:0007669"/>
    <property type="project" value="UniProtKB-KW"/>
</dbReference>
<dbReference type="EMBL" id="JAOTOJ010000007">
    <property type="protein sequence ID" value="KAK9399088.1"/>
    <property type="molecule type" value="Genomic_DNA"/>
</dbReference>
<gene>
    <name evidence="12" type="ORF">NXF25_014057</name>
</gene>
<dbReference type="SUPFAM" id="SSF50447">
    <property type="entry name" value="Translation proteins"/>
    <property type="match status" value="1"/>
</dbReference>
<keyword evidence="13" id="KW-1185">Reference proteome</keyword>
<dbReference type="PANTHER" id="PTHR31633">
    <property type="entry name" value="H/ACA RIBONUCLEOPROTEIN COMPLEX NON-CORE SUBUNIT NAF1"/>
    <property type="match status" value="1"/>
</dbReference>
<dbReference type="Pfam" id="PF04410">
    <property type="entry name" value="Gar1"/>
    <property type="match status" value="1"/>
</dbReference>
<feature type="compositionally biased region" description="Polar residues" evidence="11">
    <location>
        <begin position="508"/>
        <end position="525"/>
    </location>
</feature>
<protein>
    <recommendedName>
        <fullName evidence="3">H/ACA ribonucleoprotein complex non-core subunit NAF1</fullName>
    </recommendedName>
</protein>
<keyword evidence="12" id="KW-0687">Ribonucleoprotein</keyword>
<dbReference type="GO" id="GO:0005732">
    <property type="term" value="C:sno(s)RNA-containing ribonucleoprotein complex"/>
    <property type="evidence" value="ECO:0007669"/>
    <property type="project" value="InterPro"/>
</dbReference>
<feature type="compositionally biased region" description="Pro residues" evidence="11">
    <location>
        <begin position="554"/>
        <end position="567"/>
    </location>
</feature>
<dbReference type="FunFam" id="2.40.10.230:FF:000002">
    <property type="entry name" value="H/ACA ribonucleoprotein complex non-core subunit NAF1"/>
    <property type="match status" value="1"/>
</dbReference>
<comment type="subunit">
    <text evidence="10">During assembly of the complex, component of the small nucleolar ribonucleoprotein particles containing H/ACA-type snoRNAs (H/ACA snoRNPs) which contains NOLA2/NHP2, NOLA3/NOP10, NAF1 and DKC1/NOLA4. Interacts directly with DKC1/NOLA4.</text>
</comment>
<organism evidence="12 13">
    <name type="scientific">Crotalus adamanteus</name>
    <name type="common">Eastern diamondback rattlesnake</name>
    <dbReference type="NCBI Taxonomy" id="8729"/>
    <lineage>
        <taxon>Eukaryota</taxon>
        <taxon>Metazoa</taxon>
        <taxon>Chordata</taxon>
        <taxon>Craniata</taxon>
        <taxon>Vertebrata</taxon>
        <taxon>Euteleostomi</taxon>
        <taxon>Lepidosauria</taxon>
        <taxon>Squamata</taxon>
        <taxon>Bifurcata</taxon>
        <taxon>Unidentata</taxon>
        <taxon>Episquamata</taxon>
        <taxon>Toxicofera</taxon>
        <taxon>Serpentes</taxon>
        <taxon>Colubroidea</taxon>
        <taxon>Viperidae</taxon>
        <taxon>Crotalinae</taxon>
        <taxon>Crotalus</taxon>
    </lineage>
</organism>
<feature type="region of interest" description="Disordered" evidence="11">
    <location>
        <begin position="142"/>
        <end position="161"/>
    </location>
</feature>
<dbReference type="InterPro" id="IPR040309">
    <property type="entry name" value="Naf1"/>
</dbReference>
<comment type="function">
    <text evidence="9">RNA-binding protein required for the maturation of box H/ACA snoRNPs complex and ribosome biogenesis. During assembly of the H/ACA snoRNPs complex, it associates with the complex and disappears during maturation of the complex and is replaced by NOLA1/GAR1 to yield mature H/ACA snoRNPs complex. Probably competes with NOLA1/GAR1 for binding with DKC1/NOLA4.</text>
</comment>
<feature type="region of interest" description="Disordered" evidence="11">
    <location>
        <begin position="500"/>
        <end position="575"/>
    </location>
</feature>
<feature type="compositionally biased region" description="Polar residues" evidence="11">
    <location>
        <begin position="251"/>
        <end position="272"/>
    </location>
</feature>
<keyword evidence="8" id="KW-0539">Nucleus</keyword>
<evidence type="ECO:0000256" key="2">
    <source>
        <dbReference type="ARBA" id="ARBA00009801"/>
    </source>
</evidence>
<name>A0AAW1BAJ9_CROAD</name>
<comment type="caution">
    <text evidence="12">The sequence shown here is derived from an EMBL/GenBank/DDBJ whole genome shotgun (WGS) entry which is preliminary data.</text>
</comment>
<feature type="compositionally biased region" description="Low complexity" evidence="11">
    <location>
        <begin position="315"/>
        <end position="327"/>
    </location>
</feature>
<dbReference type="GO" id="GO:0000493">
    <property type="term" value="P:box H/ACA snoRNP assembly"/>
    <property type="evidence" value="ECO:0007669"/>
    <property type="project" value="InterPro"/>
</dbReference>
<feature type="compositionally biased region" description="Basic and acidic residues" evidence="11">
    <location>
        <begin position="234"/>
        <end position="250"/>
    </location>
</feature>
<evidence type="ECO:0000256" key="4">
    <source>
        <dbReference type="ARBA" id="ARBA00022517"/>
    </source>
</evidence>
<evidence type="ECO:0000313" key="12">
    <source>
        <dbReference type="EMBL" id="KAK9399088.1"/>
    </source>
</evidence>
<feature type="region of interest" description="Disordered" evidence="11">
    <location>
        <begin position="21"/>
        <end position="42"/>
    </location>
</feature>
<evidence type="ECO:0000313" key="13">
    <source>
        <dbReference type="Proteomes" id="UP001474421"/>
    </source>
</evidence>
<evidence type="ECO:0000256" key="3">
    <source>
        <dbReference type="ARBA" id="ARBA00021438"/>
    </source>
</evidence>
<evidence type="ECO:0000256" key="11">
    <source>
        <dbReference type="SAM" id="MobiDB-lite"/>
    </source>
</evidence>
<evidence type="ECO:0000256" key="8">
    <source>
        <dbReference type="ARBA" id="ARBA00023242"/>
    </source>
</evidence>
<dbReference type="Gene3D" id="2.40.10.230">
    <property type="entry name" value="Probable tRNA pseudouridine synthase domain"/>
    <property type="match status" value="1"/>
</dbReference>
<dbReference type="AlphaFoldDB" id="A0AAW1BAJ9"/>
<evidence type="ECO:0000256" key="1">
    <source>
        <dbReference type="ARBA" id="ARBA00004123"/>
    </source>
</evidence>
<sequence>MSLAESPPSESTELDVCEVAELNEDEHNSDSQYSKSPRPIPPQQLRAFHSLYRICCSAPAIAANLSAHTHLTCAYRSLGRNRPGSGVNIARHHLLSSVREAARGSVMDASSAVPMDGDSGLAGSTVAEQLQTLRVACEGSADATAAAPQGPALKEGDEQVPLSPERLCEEAPGKPSGLPREPEPPWVGLKGGGAAGDAPHSSSPAAEEKPATLEDGNGNTSPGMSGEQAVAAASEKEEDRPPSEEVKVDHQSPSSAFQGGHSEQNGGLSRQTAAVGVEEEDALSKENPAALRREKGAGSMEGGGSLESDSDTDADSSSSLSSSPLLSDGDDQQDKNENSSTKKSELTKQDPLPVEDVMIILPESVKLMPFGKVSSIIEHLVIIESEKGLPPVNENTVLFKEDRHSLGKIFEIFGPVSHPFYVVQFNSPEHIQSKDIKIKDAVCFAPAMESFTQYIFPEKLKQEKGSDASWKNDEEPPLEALDFSDDEKEKAAKLHKKFQNIKRKKLRSQQNDSNDNGPNYQSRRQPPSEYSVDWRWPPTCPQNTYEPLLSMLSLPPPPPPPLPPPSTAPNIGSSP</sequence>
<feature type="compositionally biased region" description="Low complexity" evidence="11">
    <location>
        <begin position="142"/>
        <end position="152"/>
    </location>
</feature>